<comment type="cofactor">
    <cofactor evidence="1">
        <name>Mg(2+)</name>
        <dbReference type="ChEBI" id="CHEBI:18420"/>
    </cofactor>
</comment>
<dbReference type="AlphaFoldDB" id="A0A445LB20"/>
<evidence type="ECO:0000259" key="2">
    <source>
        <dbReference type="Pfam" id="PF05970"/>
    </source>
</evidence>
<feature type="domain" description="Helitron helicase-like" evidence="3">
    <location>
        <begin position="269"/>
        <end position="334"/>
    </location>
</feature>
<feature type="domain" description="DNA helicase Pif1-like DEAD-box helicase" evidence="2">
    <location>
        <begin position="678"/>
        <end position="739"/>
    </location>
</feature>
<name>A0A445LB20_GLYSO</name>
<evidence type="ECO:0000313" key="4">
    <source>
        <dbReference type="EMBL" id="RZC20144.1"/>
    </source>
</evidence>
<protein>
    <recommendedName>
        <fullName evidence="1">ATP-dependent DNA helicase</fullName>
        <ecNumber evidence="1">5.6.2.3</ecNumber>
    </recommendedName>
</protein>
<dbReference type="GO" id="GO:0016887">
    <property type="term" value="F:ATP hydrolysis activity"/>
    <property type="evidence" value="ECO:0007669"/>
    <property type="project" value="RHEA"/>
</dbReference>
<evidence type="ECO:0000256" key="1">
    <source>
        <dbReference type="RuleBase" id="RU363044"/>
    </source>
</evidence>
<proteinExistence type="inferred from homology"/>
<comment type="catalytic activity">
    <reaction evidence="1">
        <text>ATP + H2O = ADP + phosphate + H(+)</text>
        <dbReference type="Rhea" id="RHEA:13065"/>
        <dbReference type="ChEBI" id="CHEBI:15377"/>
        <dbReference type="ChEBI" id="CHEBI:15378"/>
        <dbReference type="ChEBI" id="CHEBI:30616"/>
        <dbReference type="ChEBI" id="CHEBI:43474"/>
        <dbReference type="ChEBI" id="CHEBI:456216"/>
        <dbReference type="EC" id="5.6.2.3"/>
    </reaction>
</comment>
<dbReference type="EMBL" id="QZWG01000003">
    <property type="protein sequence ID" value="RZC20144.1"/>
    <property type="molecule type" value="Genomic_DNA"/>
</dbReference>
<dbReference type="GO" id="GO:0005524">
    <property type="term" value="F:ATP binding"/>
    <property type="evidence" value="ECO:0007669"/>
    <property type="project" value="UniProtKB-KW"/>
</dbReference>
<accession>A0A445LB20</accession>
<organism evidence="4 5">
    <name type="scientific">Glycine soja</name>
    <name type="common">Wild soybean</name>
    <dbReference type="NCBI Taxonomy" id="3848"/>
    <lineage>
        <taxon>Eukaryota</taxon>
        <taxon>Viridiplantae</taxon>
        <taxon>Streptophyta</taxon>
        <taxon>Embryophyta</taxon>
        <taxon>Tracheophyta</taxon>
        <taxon>Spermatophyta</taxon>
        <taxon>Magnoliopsida</taxon>
        <taxon>eudicotyledons</taxon>
        <taxon>Gunneridae</taxon>
        <taxon>Pentapetalae</taxon>
        <taxon>rosids</taxon>
        <taxon>fabids</taxon>
        <taxon>Fabales</taxon>
        <taxon>Fabaceae</taxon>
        <taxon>Papilionoideae</taxon>
        <taxon>50 kb inversion clade</taxon>
        <taxon>NPAAA clade</taxon>
        <taxon>indigoferoid/millettioid clade</taxon>
        <taxon>Phaseoleae</taxon>
        <taxon>Glycine</taxon>
        <taxon>Glycine subgen. Soja</taxon>
    </lineage>
</organism>
<dbReference type="GO" id="GO:0006281">
    <property type="term" value="P:DNA repair"/>
    <property type="evidence" value="ECO:0007669"/>
    <property type="project" value="UniProtKB-KW"/>
</dbReference>
<keyword evidence="1" id="KW-0547">Nucleotide-binding</keyword>
<keyword evidence="1" id="KW-0233">DNA recombination</keyword>
<keyword evidence="5" id="KW-1185">Reference proteome</keyword>
<comment type="similarity">
    <text evidence="1">Belongs to the helicase family.</text>
</comment>
<keyword evidence="1" id="KW-0227">DNA damage</keyword>
<dbReference type="GO" id="GO:0000723">
    <property type="term" value="P:telomere maintenance"/>
    <property type="evidence" value="ECO:0007669"/>
    <property type="project" value="InterPro"/>
</dbReference>
<dbReference type="Pfam" id="PF14214">
    <property type="entry name" value="Helitron_like_N"/>
    <property type="match status" value="1"/>
</dbReference>
<dbReference type="InterPro" id="IPR027417">
    <property type="entry name" value="P-loop_NTPase"/>
</dbReference>
<evidence type="ECO:0000313" key="5">
    <source>
        <dbReference type="Proteomes" id="UP000289340"/>
    </source>
</evidence>
<dbReference type="GO" id="GO:0043139">
    <property type="term" value="F:5'-3' DNA helicase activity"/>
    <property type="evidence" value="ECO:0007669"/>
    <property type="project" value="UniProtKB-EC"/>
</dbReference>
<dbReference type="GO" id="GO:0006310">
    <property type="term" value="P:DNA recombination"/>
    <property type="evidence" value="ECO:0007669"/>
    <property type="project" value="UniProtKB-KW"/>
</dbReference>
<keyword evidence="1" id="KW-0347">Helicase</keyword>
<keyword evidence="1" id="KW-0067">ATP-binding</keyword>
<evidence type="ECO:0000259" key="3">
    <source>
        <dbReference type="Pfam" id="PF14214"/>
    </source>
</evidence>
<keyword evidence="1" id="KW-0234">DNA repair</keyword>
<comment type="caution">
    <text evidence="4">The sequence shown here is derived from an EMBL/GenBank/DDBJ whole genome shotgun (WGS) entry which is preliminary data.</text>
</comment>
<keyword evidence="1" id="KW-0378">Hydrolase</keyword>
<dbReference type="Pfam" id="PF05970">
    <property type="entry name" value="PIF1"/>
    <property type="match status" value="2"/>
</dbReference>
<reference evidence="4 5" key="1">
    <citation type="submission" date="2018-09" db="EMBL/GenBank/DDBJ databases">
        <title>A high-quality reference genome of wild soybean provides a powerful tool to mine soybean genomes.</title>
        <authorList>
            <person name="Xie M."/>
            <person name="Chung C.Y.L."/>
            <person name="Li M.-W."/>
            <person name="Wong F.-L."/>
            <person name="Chan T.-F."/>
            <person name="Lam H.-M."/>
        </authorList>
    </citation>
    <scope>NUCLEOTIDE SEQUENCE [LARGE SCALE GENOMIC DNA]</scope>
    <source>
        <strain evidence="5">cv. W05</strain>
        <tissue evidence="4">Hypocotyl of etiolated seedlings</tissue>
    </source>
</reference>
<dbReference type="PANTHER" id="PTHR10492:SF78">
    <property type="entry name" value="ATP-DEPENDENT DNA HELICASE"/>
    <property type="match status" value="1"/>
</dbReference>
<dbReference type="Gene3D" id="3.40.50.300">
    <property type="entry name" value="P-loop containing nucleotide triphosphate hydrolases"/>
    <property type="match status" value="1"/>
</dbReference>
<dbReference type="InterPro" id="IPR025476">
    <property type="entry name" value="Helitron_helicase-like"/>
</dbReference>
<dbReference type="Proteomes" id="UP000289340">
    <property type="component" value="Chromosome 3"/>
</dbReference>
<dbReference type="PANTHER" id="PTHR10492">
    <property type="match status" value="1"/>
</dbReference>
<feature type="domain" description="DNA helicase Pif1-like DEAD-box helicase" evidence="2">
    <location>
        <begin position="595"/>
        <end position="676"/>
    </location>
</feature>
<dbReference type="EC" id="5.6.2.3" evidence="1"/>
<dbReference type="SUPFAM" id="SSF52540">
    <property type="entry name" value="P-loop containing nucleoside triphosphate hydrolases"/>
    <property type="match status" value="1"/>
</dbReference>
<dbReference type="InterPro" id="IPR010285">
    <property type="entry name" value="DNA_helicase_pif1-like_DEAD"/>
</dbReference>
<gene>
    <name evidence="4" type="ORF">D0Y65_006827</name>
</gene>
<sequence>MARIPDKIQDINRSKETLKLAVRITDLGFLGTPDKFEQAEMIIVDSHVSLLSCVLFGGGGVFDPLFSMLTISYMLCHDLGDEIHAVYIIGVVDEVVFRQVSSKSTRVVFKLKDLRLTKLGIEVHSVMTPRGKGSSQLSDSLEDINSDSTQDSIAFVGDEHCHITVNDPTIITQGYFELGDQLMQCKHYNANMCYNERISQHKNSSSPSFNLCCGDGKVELPLLQNPPKHLQHLLLDHNAADNGYRTGMLHRATSTGKKRKRNHLTMREWFAFRLQCRSNEAQTLLHSRKLFQQFVVEGYTMVESERLSFIRNNQKKLRVDKFCNLQQSLDASTTKGLHKVHDENDATYHVATHRDEIKEYLDYRKPAVERLHFHLPRQHIVLYQDHDDIKDVLSKPSISNSKFISWMNTNRSFLMQSYPARALDRRLQVDWARDAREDPRVLMSLRWCLQSSFFHLHSTAINLQEAKDSIDEEDPRPTSSTWSYITFLKEEILLMLNLLLSPTSSQDIRIVANVQYPTYREACFAMGFLQDGREFVEAIKEAKDWGTTHYLRKLFVLMLLTSTMNKPEEVWKQTWHWLANDIEYHLRKTTANTDLQASIYKQIIQAVNKDEGGMFFLYGYRGTGKTFIWKTLASSLRANNKIVIMVASSGIASLLLPRGRTAHSKFKIPVPIFEDSTSLDKTLRDIIKGKSSSNQIFGGKLIVLGGDFRQILPVIPRGSRSDIVHATINSSYLWNYCQTPTRRSSEEFSPVHLSFGNRLSYNQVLPLSALPYVDASAQHMTILTDHGHPLQWNVTVNNPGIGQQCIAHPWYEFLANNDFSPGDEISFYFRTYHKVWELSIRKQQQWDDTDSD</sequence>